<gene>
    <name evidence="1" type="ORF">ACFQJ9_14835</name>
</gene>
<name>A0ABD5Z647_9EURY</name>
<reference evidence="1 2" key="1">
    <citation type="journal article" date="2019" name="Int. J. Syst. Evol. Microbiol.">
        <title>The Global Catalogue of Microorganisms (GCM) 10K type strain sequencing project: providing services to taxonomists for standard genome sequencing and annotation.</title>
        <authorList>
            <consortium name="The Broad Institute Genomics Platform"/>
            <consortium name="The Broad Institute Genome Sequencing Center for Infectious Disease"/>
            <person name="Wu L."/>
            <person name="Ma J."/>
        </authorList>
    </citation>
    <scope>NUCLEOTIDE SEQUENCE [LARGE SCALE GENOMIC DNA]</scope>
    <source>
        <strain evidence="1 2">XZGYJ-43</strain>
    </source>
</reference>
<comment type="caution">
    <text evidence="1">The sequence shown here is derived from an EMBL/GenBank/DDBJ whole genome shotgun (WGS) entry which is preliminary data.</text>
</comment>
<dbReference type="RefSeq" id="WP_279527450.1">
    <property type="nucleotide sequence ID" value="NZ_CP122312.1"/>
</dbReference>
<evidence type="ECO:0000313" key="2">
    <source>
        <dbReference type="Proteomes" id="UP001596447"/>
    </source>
</evidence>
<keyword evidence="2" id="KW-1185">Reference proteome</keyword>
<evidence type="ECO:0000313" key="1">
    <source>
        <dbReference type="EMBL" id="MFC7200675.1"/>
    </source>
</evidence>
<dbReference type="AlphaFoldDB" id="A0ABD5Z647"/>
<protein>
    <submittedName>
        <fullName evidence="1">Uncharacterized protein</fullName>
    </submittedName>
</protein>
<sequence length="79" mass="8666">MNLERDVALPVVEDAVRDTHTGTISPRVIYDHGVEAWDAVLTGEWTTRDGSTPTELDREVLATVWDDVAGDVGEMVGQE</sequence>
<accession>A0ABD5Z647</accession>
<proteinExistence type="predicted"/>
<dbReference type="Proteomes" id="UP001596447">
    <property type="component" value="Unassembled WGS sequence"/>
</dbReference>
<organism evidence="1 2">
    <name type="scientific">Halospeciosus flavus</name>
    <dbReference type="NCBI Taxonomy" id="3032283"/>
    <lineage>
        <taxon>Archaea</taxon>
        <taxon>Methanobacteriati</taxon>
        <taxon>Methanobacteriota</taxon>
        <taxon>Stenosarchaea group</taxon>
        <taxon>Halobacteria</taxon>
        <taxon>Halobacteriales</taxon>
        <taxon>Halobacteriaceae</taxon>
        <taxon>Halospeciosus</taxon>
    </lineage>
</organism>
<dbReference type="EMBL" id="JBHTAR010000011">
    <property type="protein sequence ID" value="MFC7200675.1"/>
    <property type="molecule type" value="Genomic_DNA"/>
</dbReference>